<dbReference type="InterPro" id="IPR013087">
    <property type="entry name" value="Znf_C2H2_type"/>
</dbReference>
<dbReference type="InParanoid" id="K0II65"/>
<feature type="coiled-coil region" evidence="1">
    <location>
        <begin position="44"/>
        <end position="71"/>
    </location>
</feature>
<dbReference type="RefSeq" id="WP_015020165.1">
    <property type="nucleotide sequence ID" value="NC_018719.1"/>
</dbReference>
<keyword evidence="4" id="KW-1185">Reference proteome</keyword>
<dbReference type="PROSITE" id="PS00028">
    <property type="entry name" value="ZINC_FINGER_C2H2_1"/>
    <property type="match status" value="1"/>
</dbReference>
<accession>K0II65</accession>
<organism evidence="3 4">
    <name type="scientific">Nitrososphaera gargensis (strain Ga9.2)</name>
    <dbReference type="NCBI Taxonomy" id="1237085"/>
    <lineage>
        <taxon>Archaea</taxon>
        <taxon>Nitrososphaerota</taxon>
        <taxon>Nitrososphaeria</taxon>
        <taxon>Nitrososphaerales</taxon>
        <taxon>Nitrososphaeraceae</taxon>
        <taxon>Nitrososphaera</taxon>
    </lineage>
</organism>
<keyword evidence="1" id="KW-0175">Coiled coil</keyword>
<evidence type="ECO:0000259" key="2">
    <source>
        <dbReference type="PROSITE" id="PS00028"/>
    </source>
</evidence>
<protein>
    <submittedName>
        <fullName evidence="3">Zinc finger C2H2 domain-containing protein</fullName>
    </submittedName>
</protein>
<dbReference type="EMBL" id="CP002408">
    <property type="protein sequence ID" value="AFU59630.1"/>
    <property type="molecule type" value="Genomic_DNA"/>
</dbReference>
<dbReference type="AlphaFoldDB" id="K0II65"/>
<reference evidence="3 4" key="1">
    <citation type="journal article" date="2012" name="Environ. Microbiol.">
        <title>The genome of the ammonia-oxidizing Candidatus Nitrososphaera gargensis: insights into metabolic versatility and environmental adaptations.</title>
        <authorList>
            <person name="Spang A."/>
            <person name="Poehlein A."/>
            <person name="Offre P."/>
            <person name="Zumbragel S."/>
            <person name="Haider S."/>
            <person name="Rychlik N."/>
            <person name="Nowka B."/>
            <person name="Schmeisser C."/>
            <person name="Lebedeva E.V."/>
            <person name="Rattei T."/>
            <person name="Bohm C."/>
            <person name="Schmid M."/>
            <person name="Galushko A."/>
            <person name="Hatzenpichler R."/>
            <person name="Weinmaier T."/>
            <person name="Daniel R."/>
            <person name="Schleper C."/>
            <person name="Spieck E."/>
            <person name="Streit W."/>
            <person name="Wagner M."/>
        </authorList>
    </citation>
    <scope>NUCLEOTIDE SEQUENCE [LARGE SCALE GENOMIC DNA]</scope>
    <source>
        <strain evidence="4">Ga9.2</strain>
    </source>
</reference>
<dbReference type="HOGENOM" id="CLU_2152691_0_0_2"/>
<evidence type="ECO:0000313" key="4">
    <source>
        <dbReference type="Proteomes" id="UP000008037"/>
    </source>
</evidence>
<name>K0II65_NITGG</name>
<dbReference type="KEGG" id="nga:Ngar_c27090"/>
<dbReference type="Proteomes" id="UP000008037">
    <property type="component" value="Chromosome"/>
</dbReference>
<dbReference type="GeneID" id="13794728"/>
<feature type="domain" description="C2H2-type" evidence="2">
    <location>
        <begin position="80"/>
        <end position="102"/>
    </location>
</feature>
<evidence type="ECO:0000313" key="3">
    <source>
        <dbReference type="EMBL" id="AFU59630.1"/>
    </source>
</evidence>
<evidence type="ECO:0000256" key="1">
    <source>
        <dbReference type="SAM" id="Coils"/>
    </source>
</evidence>
<dbReference type="STRING" id="1237085.Ngar_c27090"/>
<dbReference type="BioCyc" id="CNIT1237085:G1324-2709-MONOMER"/>
<dbReference type="SUPFAM" id="SSF58064">
    <property type="entry name" value="Influenza hemagglutinin (stalk)"/>
    <property type="match status" value="1"/>
</dbReference>
<proteinExistence type="predicted"/>
<sequence>MSDSEFMVSPDISEEKPPIDGVYSNVDSMIRQQWYVFETIWNHVVPVEERIRELESEISDTQQDADTSKKGKAIDRFYVCEHCRLVFILGEEVDEHKMLTGHKKMKEYPIV</sequence>
<gene>
    <name evidence="3" type="ordered locus">Ngar_c27090</name>
</gene>